<dbReference type="AlphaFoldDB" id="A0A5E6MDE4"/>
<dbReference type="GO" id="GO:0008270">
    <property type="term" value="F:zinc ion binding"/>
    <property type="evidence" value="ECO:0007669"/>
    <property type="project" value="InterPro"/>
</dbReference>
<protein>
    <submittedName>
        <fullName evidence="4">dCMP deaminase</fullName>
        <ecNumber evidence="4">3.5.4.12</ecNumber>
    </submittedName>
</protein>
<keyword evidence="2" id="KW-0862">Zinc</keyword>
<dbReference type="InterPro" id="IPR016192">
    <property type="entry name" value="APOBEC/CMP_deaminase_Zn-bd"/>
</dbReference>
<dbReference type="OrthoDB" id="9802676at2"/>
<dbReference type="PANTHER" id="PTHR11079:SF161">
    <property type="entry name" value="CMP_DCMP-TYPE DEAMINASE DOMAIN-CONTAINING PROTEIN"/>
    <property type="match status" value="1"/>
</dbReference>
<accession>A0A5E6MDE4</accession>
<dbReference type="PANTHER" id="PTHR11079">
    <property type="entry name" value="CYTOSINE DEAMINASE FAMILY MEMBER"/>
    <property type="match status" value="1"/>
</dbReference>
<dbReference type="GO" id="GO:0004132">
    <property type="term" value="F:dCMP deaminase activity"/>
    <property type="evidence" value="ECO:0007669"/>
    <property type="project" value="UniProtKB-EC"/>
</dbReference>
<organism evidence="4 5">
    <name type="scientific">Methylacidimicrobium cyclopophantes</name>
    <dbReference type="NCBI Taxonomy" id="1041766"/>
    <lineage>
        <taxon>Bacteria</taxon>
        <taxon>Pseudomonadati</taxon>
        <taxon>Verrucomicrobiota</taxon>
        <taxon>Methylacidimicrobium</taxon>
    </lineage>
</organism>
<evidence type="ECO:0000256" key="1">
    <source>
        <dbReference type="ARBA" id="ARBA00022723"/>
    </source>
</evidence>
<feature type="domain" description="CMP/dCMP-type deaminase" evidence="3">
    <location>
        <begin position="15"/>
        <end position="129"/>
    </location>
</feature>
<dbReference type="CDD" id="cd01285">
    <property type="entry name" value="nucleoside_deaminase"/>
    <property type="match status" value="1"/>
</dbReference>
<dbReference type="Proteomes" id="UP000381693">
    <property type="component" value="Unassembled WGS sequence"/>
</dbReference>
<dbReference type="RefSeq" id="WP_142525504.1">
    <property type="nucleotide sequence ID" value="NZ_CABFUZ020000154.1"/>
</dbReference>
<dbReference type="PROSITE" id="PS00903">
    <property type="entry name" value="CYT_DCMP_DEAMINASES_1"/>
    <property type="match status" value="1"/>
</dbReference>
<evidence type="ECO:0000259" key="3">
    <source>
        <dbReference type="PROSITE" id="PS51747"/>
    </source>
</evidence>
<dbReference type="GO" id="GO:0006152">
    <property type="term" value="P:purine nucleoside catabolic process"/>
    <property type="evidence" value="ECO:0007669"/>
    <property type="project" value="TreeGrafter"/>
</dbReference>
<reference evidence="4" key="1">
    <citation type="submission" date="2019-09" db="EMBL/GenBank/DDBJ databases">
        <authorList>
            <person name="Cremers G."/>
        </authorList>
    </citation>
    <scope>NUCLEOTIDE SEQUENCE [LARGE SCALE GENOMIC DNA]</scope>
    <source>
        <strain evidence="4">3B</strain>
    </source>
</reference>
<dbReference type="GO" id="GO:0047974">
    <property type="term" value="F:guanosine deaminase activity"/>
    <property type="evidence" value="ECO:0007669"/>
    <property type="project" value="TreeGrafter"/>
</dbReference>
<evidence type="ECO:0000313" key="5">
    <source>
        <dbReference type="Proteomes" id="UP000381693"/>
    </source>
</evidence>
<keyword evidence="4" id="KW-0378">Hydrolase</keyword>
<dbReference type="InterPro" id="IPR016193">
    <property type="entry name" value="Cytidine_deaminase-like"/>
</dbReference>
<dbReference type="PROSITE" id="PS51747">
    <property type="entry name" value="CYT_DCMP_DEAMINASES_2"/>
    <property type="match status" value="1"/>
</dbReference>
<keyword evidence="5" id="KW-1185">Reference proteome</keyword>
<comment type="caution">
    <text evidence="4">The sequence shown here is derived from an EMBL/GenBank/DDBJ whole genome shotgun (WGS) entry which is preliminary data.</text>
</comment>
<dbReference type="Gene3D" id="3.40.140.10">
    <property type="entry name" value="Cytidine Deaminase, domain 2"/>
    <property type="match status" value="1"/>
</dbReference>
<evidence type="ECO:0000313" key="4">
    <source>
        <dbReference type="EMBL" id="VVM07232.1"/>
    </source>
</evidence>
<evidence type="ECO:0000256" key="2">
    <source>
        <dbReference type="ARBA" id="ARBA00022833"/>
    </source>
</evidence>
<dbReference type="EMBL" id="CABFUZ020000154">
    <property type="protein sequence ID" value="VVM07232.1"/>
    <property type="molecule type" value="Genomic_DNA"/>
</dbReference>
<proteinExistence type="predicted"/>
<dbReference type="SUPFAM" id="SSF53927">
    <property type="entry name" value="Cytidine deaminase-like"/>
    <property type="match status" value="1"/>
</dbReference>
<keyword evidence="1" id="KW-0479">Metal-binding</keyword>
<sequence length="174" mass="19488">MAERSSRREPTEPDAFDNRFLEEAVRIARENVLRNEGGPFGAVVIHRGEIVGRGANRVTARPDPTAHAEIEAIRDAAFRLGTFDLGECILYSSCEPCPLCLAALYLARIRRAFYGSSAEEAAAAGFLDIFLREELSLPPERRKLSLRRVESAACREPFRLWSLSTNKVPYQSTF</sequence>
<gene>
    <name evidence="4" type="primary">comEB</name>
    <name evidence="4" type="ORF">MAMC_01521</name>
</gene>
<name>A0A5E6MDE4_9BACT</name>
<dbReference type="InterPro" id="IPR002125">
    <property type="entry name" value="CMP_dCMP_dom"/>
</dbReference>
<dbReference type="Pfam" id="PF00383">
    <property type="entry name" value="dCMP_cyt_deam_1"/>
    <property type="match status" value="1"/>
</dbReference>
<dbReference type="EC" id="3.5.4.12" evidence="4"/>